<keyword evidence="2" id="KW-0472">Membrane</keyword>
<dbReference type="PANTHER" id="PTHR21590">
    <property type="entry name" value="SEA DOMAIN-CONTAINING PROTEIN"/>
    <property type="match status" value="1"/>
</dbReference>
<proteinExistence type="predicted"/>
<evidence type="ECO:0000313" key="3">
    <source>
        <dbReference type="Ensembl" id="ENSAMXP00005039805.1"/>
    </source>
</evidence>
<reference evidence="3" key="1">
    <citation type="submission" date="2025-08" db="UniProtKB">
        <authorList>
            <consortium name="Ensembl"/>
        </authorList>
    </citation>
    <scope>IDENTIFICATION</scope>
</reference>
<feature type="compositionally biased region" description="Low complexity" evidence="1">
    <location>
        <begin position="1084"/>
        <end position="1101"/>
    </location>
</feature>
<organism evidence="3 4">
    <name type="scientific">Astyanax mexicanus</name>
    <name type="common">Blind cave fish</name>
    <name type="synonym">Astyanax fasciatus mexicanus</name>
    <dbReference type="NCBI Taxonomy" id="7994"/>
    <lineage>
        <taxon>Eukaryota</taxon>
        <taxon>Metazoa</taxon>
        <taxon>Chordata</taxon>
        <taxon>Craniata</taxon>
        <taxon>Vertebrata</taxon>
        <taxon>Euteleostomi</taxon>
        <taxon>Actinopterygii</taxon>
        <taxon>Neopterygii</taxon>
        <taxon>Teleostei</taxon>
        <taxon>Ostariophysi</taxon>
        <taxon>Characiformes</taxon>
        <taxon>Characoidei</taxon>
        <taxon>Acestrorhamphidae</taxon>
        <taxon>Acestrorhamphinae</taxon>
        <taxon>Astyanax</taxon>
    </lineage>
</organism>
<feature type="transmembrane region" description="Helical" evidence="2">
    <location>
        <begin position="1004"/>
        <end position="1025"/>
    </location>
</feature>
<feature type="compositionally biased region" description="Pro residues" evidence="1">
    <location>
        <begin position="1211"/>
        <end position="1229"/>
    </location>
</feature>
<name>A0A8B9RFV5_ASTMX</name>
<keyword evidence="2" id="KW-1133">Transmembrane helix</keyword>
<feature type="region of interest" description="Disordered" evidence="1">
    <location>
        <begin position="1255"/>
        <end position="1303"/>
    </location>
</feature>
<sequence>MPPLSFFPDPEYLSAPALSSSSESTDGNEVSSGVLSRLSRDVNPLVPLNVPSFSETVTSGVQLAKPSSGSSTPALNISSTRLLSTELASSEEPPFPPPQLQLQTETAVISVPAPALSVEPSTRTINVANLVPSHDLNMQNDVFPGVHLLNPSHALFGNHYMTSSAEPTMGPPEDFFPTNTMDMDYGSGDYLETMSFMGSEVDDYSLVTNLPSDMYDFEDSNSESYDTSFPTRVVMPLSTRHLESPIPVPTSVVSSIYVTTSPNLTSSITHNPTSILNVTNNTVPNAVVNTKMTTSLYTLTSSIPNIVTHIPIYTTSVPAIQPTAVQSLPIPPTESPSLNFSSLANDSSESESGWPDITIEPTDVLLPDMNSLEYYTIQLTKGNESLTEQRGNKTTSKHLPLVPVSTTPITATSTYTVDPSHMLTMLYGEQLQPVDNSSWPEESSTDLSGYDPFNNTMLDLSEVRPSLTNTTLPFLDSSVTLTPSMDSSTSSWNLTWTQSDQSTTESVTSIRATSNSSSTLFIPPNTSELPDVIQWFDNATSPETLLPTRTLISHGITPTLNVTAMPTDPTFNRTFIYPVTEMADEGITGTPSDRPFTELTDDELTTFSRTITTYTIMTDEPFNATSLPATTNEASVTTLKSTPLTTTVREYLCNITKPDTYLVRVGFPPGSTAGYAKAKVREILKAEFNRSVELQVVKAPPDFVFRAVSGPVVYTAISVMNALRQSTRTSRSILSVSPISPVPGLQYHVHSVLQFVPSHIDVNVCTFSEHIERGLTLAFAEVRRRLKDSMNFTVHVLNITMSPVGKNQRQPSGPVDITFVIRDARGYILGSEVSSLLRQLSVVEFSYYLGYPVQQIAEPFHYPELNTTQLLRSSWVRTVLLGVMEQRVSDRIFQAKMERRLALLLGEGLGTGRRFKRATSIGNNSVQIVQTTRLAGPDNPLDMIYFVEGPSGERLPAVTTANLLNRLDVQRAAIVLGYRVQGILAQPVEKLASSPSETENTNTWIIIGVVVPVLVVVLIISILYWKLCRTDKLEFQPDTMSTVQQRQKLQAPSVKGFDFAKLHLGQHSKDDLMVIQEPLPLPVATKEPSAAETAEASTPKSRGSSTKASRNKQDRIYQKAQMQIDKILDPDIHMPPLYTEPKKRRSPRQRKKQQMNGDLTDADRDRLITTDSDGTYKKYPGVNNIAYVSDPDQGPEPQSPSPTDDVFLGPISPPPGHAPPPPPYLPPQPSIEEARQQMHSLLDDAFALVSPTSQGSNAGITLPGVGISPGPAAPSSPPSRGPRPWGPSYPALSPFPGRYTEMGLPPSTVQSLLQRQGLGSGYPPGDGLVGEQLQSEVLYNSRGTYMEELPSSVRPRPVGGTTGAQLHHLTQVGLSGRMGEGRQPGNLNCGPYHEEDFSRPANRDPTSRNGMREPTAPPAHLNSIGMGYPPSAPPEESSPPNHSSASLIKAIREELMRLSQKQAAVTGYHS</sequence>
<feature type="region of interest" description="Disordered" evidence="1">
    <location>
        <begin position="336"/>
        <end position="355"/>
    </location>
</feature>
<dbReference type="PANTHER" id="PTHR21590:SF4">
    <property type="entry name" value="UPF0606 PROTEIN KIAA1549"/>
    <property type="match status" value="1"/>
</dbReference>
<feature type="compositionally biased region" description="Basic residues" evidence="1">
    <location>
        <begin position="1142"/>
        <end position="1153"/>
    </location>
</feature>
<evidence type="ECO:0000313" key="4">
    <source>
        <dbReference type="Proteomes" id="UP000694621"/>
    </source>
</evidence>
<feature type="compositionally biased region" description="Pro residues" evidence="1">
    <location>
        <begin position="1271"/>
        <end position="1287"/>
    </location>
</feature>
<dbReference type="Proteomes" id="UP000694621">
    <property type="component" value="Unplaced"/>
</dbReference>
<feature type="region of interest" description="Disordered" evidence="1">
    <location>
        <begin position="1083"/>
        <end position="1230"/>
    </location>
</feature>
<accession>A0A8B9RFV5</accession>
<keyword evidence="2" id="KW-0812">Transmembrane</keyword>
<evidence type="ECO:0000256" key="2">
    <source>
        <dbReference type="SAM" id="Phobius"/>
    </source>
</evidence>
<feature type="region of interest" description="Disordered" evidence="1">
    <location>
        <begin position="1391"/>
        <end position="1448"/>
    </location>
</feature>
<feature type="compositionally biased region" description="Polar residues" evidence="1">
    <location>
        <begin position="336"/>
        <end position="346"/>
    </location>
</feature>
<feature type="compositionally biased region" description="Basic and acidic residues" evidence="1">
    <location>
        <begin position="1392"/>
        <end position="1406"/>
    </location>
</feature>
<evidence type="ECO:0000256" key="1">
    <source>
        <dbReference type="SAM" id="MobiDB-lite"/>
    </source>
</evidence>
<dbReference type="Pfam" id="PF12877">
    <property type="entry name" value="KIAA1549"/>
    <property type="match status" value="1"/>
</dbReference>
<dbReference type="InterPro" id="IPR024606">
    <property type="entry name" value="KIAA1549"/>
</dbReference>
<protein>
    <submittedName>
        <fullName evidence="3">Si:ch211-1e14.1</fullName>
    </submittedName>
</protein>
<dbReference type="Ensembl" id="ENSAMXT00005043339.1">
    <property type="protein sequence ID" value="ENSAMXP00005039805.1"/>
    <property type="gene ID" value="ENSAMXG00005018716.1"/>
</dbReference>